<comment type="subcellular location">
    <subcellularLocation>
        <location evidence="1">Cell membrane</location>
        <topology evidence="1">Multi-pass membrane protein</topology>
    </subcellularLocation>
</comment>
<evidence type="ECO:0000256" key="6">
    <source>
        <dbReference type="ARBA" id="ARBA00023136"/>
    </source>
</evidence>
<accession>A0A372IU58</accession>
<keyword evidence="3" id="KW-1003">Cell membrane</keyword>
<dbReference type="Proteomes" id="UP000264702">
    <property type="component" value="Unassembled WGS sequence"/>
</dbReference>
<dbReference type="InterPro" id="IPR051907">
    <property type="entry name" value="DoxX-like_oxidoreductase"/>
</dbReference>
<evidence type="ECO:0000256" key="3">
    <source>
        <dbReference type="ARBA" id="ARBA00022475"/>
    </source>
</evidence>
<dbReference type="PANTHER" id="PTHR33452:SF1">
    <property type="entry name" value="INNER MEMBRANE PROTEIN YPHA-RELATED"/>
    <property type="match status" value="1"/>
</dbReference>
<name>A0A372IU58_9BACT</name>
<dbReference type="Pfam" id="PF07681">
    <property type="entry name" value="DoxX"/>
    <property type="match status" value="1"/>
</dbReference>
<comment type="caution">
    <text evidence="8">The sequence shown here is derived from an EMBL/GenBank/DDBJ whole genome shotgun (WGS) entry which is preliminary data.</text>
</comment>
<feature type="transmembrane region" description="Helical" evidence="7">
    <location>
        <begin position="12"/>
        <end position="33"/>
    </location>
</feature>
<proteinExistence type="inferred from homology"/>
<evidence type="ECO:0000313" key="9">
    <source>
        <dbReference type="Proteomes" id="UP000264702"/>
    </source>
</evidence>
<evidence type="ECO:0000313" key="8">
    <source>
        <dbReference type="EMBL" id="RFU18472.1"/>
    </source>
</evidence>
<evidence type="ECO:0000256" key="4">
    <source>
        <dbReference type="ARBA" id="ARBA00022692"/>
    </source>
</evidence>
<organism evidence="8 9">
    <name type="scientific">Paracidobacterium acidisoli</name>
    <dbReference type="NCBI Taxonomy" id="2303751"/>
    <lineage>
        <taxon>Bacteria</taxon>
        <taxon>Pseudomonadati</taxon>
        <taxon>Acidobacteriota</taxon>
        <taxon>Terriglobia</taxon>
        <taxon>Terriglobales</taxon>
        <taxon>Acidobacteriaceae</taxon>
        <taxon>Paracidobacterium</taxon>
    </lineage>
</organism>
<keyword evidence="4 7" id="KW-0812">Transmembrane</keyword>
<feature type="transmembrane region" description="Helical" evidence="7">
    <location>
        <begin position="53"/>
        <end position="73"/>
    </location>
</feature>
<dbReference type="EMBL" id="QVQT01000001">
    <property type="protein sequence ID" value="RFU18472.1"/>
    <property type="molecule type" value="Genomic_DNA"/>
</dbReference>
<dbReference type="RefSeq" id="WP_117297767.1">
    <property type="nucleotide sequence ID" value="NZ_QVQT02000001.1"/>
</dbReference>
<keyword evidence="9" id="KW-1185">Reference proteome</keyword>
<sequence length="151" mass="16200">MARAAGGLCVRAVILIRILVGWVFVAEGVQKLLFPQTLGAGRFAKIGIPAPHFTAPFVGIVEIVFGVLVLIGLFTRLAAIPLLVVILTAIATTKIPMLVHQGIWPMLHEARTDFSMLLGLLFLLFSGAGAYSLDAKRVRKTQSPAALRSRA</sequence>
<evidence type="ECO:0000256" key="2">
    <source>
        <dbReference type="ARBA" id="ARBA00006679"/>
    </source>
</evidence>
<protein>
    <submittedName>
        <fullName evidence="8">DoxX family protein</fullName>
    </submittedName>
</protein>
<feature type="transmembrane region" description="Helical" evidence="7">
    <location>
        <begin position="80"/>
        <end position="99"/>
    </location>
</feature>
<evidence type="ECO:0000256" key="1">
    <source>
        <dbReference type="ARBA" id="ARBA00004651"/>
    </source>
</evidence>
<evidence type="ECO:0000256" key="5">
    <source>
        <dbReference type="ARBA" id="ARBA00022989"/>
    </source>
</evidence>
<dbReference type="GO" id="GO:0005886">
    <property type="term" value="C:plasma membrane"/>
    <property type="evidence" value="ECO:0007669"/>
    <property type="project" value="UniProtKB-SubCell"/>
</dbReference>
<evidence type="ECO:0000256" key="7">
    <source>
        <dbReference type="SAM" id="Phobius"/>
    </source>
</evidence>
<keyword evidence="6 7" id="KW-0472">Membrane</keyword>
<comment type="similarity">
    <text evidence="2">Belongs to the DoxX family.</text>
</comment>
<gene>
    <name evidence="8" type="ORF">D0Y96_02645</name>
</gene>
<keyword evidence="5 7" id="KW-1133">Transmembrane helix</keyword>
<feature type="transmembrane region" description="Helical" evidence="7">
    <location>
        <begin position="114"/>
        <end position="133"/>
    </location>
</feature>
<dbReference type="AlphaFoldDB" id="A0A372IU58"/>
<dbReference type="PANTHER" id="PTHR33452">
    <property type="entry name" value="OXIDOREDUCTASE CATD-RELATED"/>
    <property type="match status" value="1"/>
</dbReference>
<reference evidence="8 9" key="1">
    <citation type="submission" date="2018-08" db="EMBL/GenBank/DDBJ databases">
        <title>Acidipila sp. 4G-K13, an acidobacterium isolated from forest soil.</title>
        <authorList>
            <person name="Gao Z.-H."/>
            <person name="Qiu L.-H."/>
        </authorList>
    </citation>
    <scope>NUCLEOTIDE SEQUENCE [LARGE SCALE GENOMIC DNA]</scope>
    <source>
        <strain evidence="8 9">4G-K13</strain>
    </source>
</reference>
<dbReference type="InterPro" id="IPR032808">
    <property type="entry name" value="DoxX"/>
</dbReference>
<dbReference type="OrthoDB" id="121744at2"/>